<accession>D7FQ45</accession>
<dbReference type="EC" id="2.3.1.48" evidence="2"/>
<dbReference type="SUPFAM" id="SSF55729">
    <property type="entry name" value="Acyl-CoA N-acyltransferases (Nat)"/>
    <property type="match status" value="1"/>
</dbReference>
<organism evidence="8 9">
    <name type="scientific">Ectocarpus siliculosus</name>
    <name type="common">Brown alga</name>
    <name type="synonym">Conferva siliculosa</name>
    <dbReference type="NCBI Taxonomy" id="2880"/>
    <lineage>
        <taxon>Eukaryota</taxon>
        <taxon>Sar</taxon>
        <taxon>Stramenopiles</taxon>
        <taxon>Ochrophyta</taxon>
        <taxon>PX clade</taxon>
        <taxon>Phaeophyceae</taxon>
        <taxon>Ectocarpales</taxon>
        <taxon>Ectocarpaceae</taxon>
        <taxon>Ectocarpus</taxon>
    </lineage>
</organism>
<gene>
    <name evidence="8" type="ORF">Esi_0002_0151</name>
</gene>
<dbReference type="eggNOG" id="KOG2696">
    <property type="taxonomic scope" value="Eukaryota"/>
</dbReference>
<dbReference type="GO" id="GO:0005634">
    <property type="term" value="C:nucleus"/>
    <property type="evidence" value="ECO:0007669"/>
    <property type="project" value="InterPro"/>
</dbReference>
<name>D7FQ45_ECTSI</name>
<dbReference type="InterPro" id="IPR019467">
    <property type="entry name" value="Hat1_N"/>
</dbReference>
<dbReference type="InParanoid" id="D7FQ45"/>
<proteinExistence type="inferred from homology"/>
<comment type="catalytic activity">
    <reaction evidence="5">
        <text>L-lysyl-[protein] + acetyl-CoA = N(6)-acetyl-L-lysyl-[protein] + CoA + H(+)</text>
        <dbReference type="Rhea" id="RHEA:45948"/>
        <dbReference type="Rhea" id="RHEA-COMP:9752"/>
        <dbReference type="Rhea" id="RHEA-COMP:10731"/>
        <dbReference type="ChEBI" id="CHEBI:15378"/>
        <dbReference type="ChEBI" id="CHEBI:29969"/>
        <dbReference type="ChEBI" id="CHEBI:57287"/>
        <dbReference type="ChEBI" id="CHEBI:57288"/>
        <dbReference type="ChEBI" id="CHEBI:61930"/>
        <dbReference type="EC" id="2.3.1.48"/>
    </reaction>
</comment>
<dbReference type="GO" id="GO:0031509">
    <property type="term" value="P:subtelomeric heterochromatin formation"/>
    <property type="evidence" value="ECO:0007669"/>
    <property type="project" value="InterPro"/>
</dbReference>
<feature type="region of interest" description="Disordered" evidence="6">
    <location>
        <begin position="1"/>
        <end position="45"/>
    </location>
</feature>
<evidence type="ECO:0000256" key="1">
    <source>
        <dbReference type="ARBA" id="ARBA00010543"/>
    </source>
</evidence>
<dbReference type="GO" id="GO:0004402">
    <property type="term" value="F:histone acetyltransferase activity"/>
    <property type="evidence" value="ECO:0007669"/>
    <property type="project" value="InterPro"/>
</dbReference>
<dbReference type="Gene3D" id="3.40.630.30">
    <property type="match status" value="1"/>
</dbReference>
<dbReference type="InterPro" id="IPR016181">
    <property type="entry name" value="Acyl_CoA_acyltransferase"/>
</dbReference>
<protein>
    <recommendedName>
        <fullName evidence="2">histone acetyltransferase</fullName>
        <ecNumber evidence="2">2.3.1.48</ecNumber>
    </recommendedName>
</protein>
<dbReference type="Proteomes" id="UP000002630">
    <property type="component" value="Linkage Group LG02"/>
</dbReference>
<dbReference type="Pfam" id="PF10394">
    <property type="entry name" value="Hat1_N"/>
    <property type="match status" value="1"/>
</dbReference>
<dbReference type="Gene3D" id="3.90.360.10">
    <property type="entry name" value="Histone acetyl transferase 1 (HAT1), N-terminal domain"/>
    <property type="match status" value="1"/>
</dbReference>
<evidence type="ECO:0000256" key="6">
    <source>
        <dbReference type="SAM" id="MobiDB-lite"/>
    </source>
</evidence>
<evidence type="ECO:0000256" key="4">
    <source>
        <dbReference type="ARBA" id="ARBA00023315"/>
    </source>
</evidence>
<evidence type="ECO:0000313" key="8">
    <source>
        <dbReference type="EMBL" id="CBJ48377.1"/>
    </source>
</evidence>
<evidence type="ECO:0000313" key="9">
    <source>
        <dbReference type="Proteomes" id="UP000002630"/>
    </source>
</evidence>
<sequence length="468" mass="51777">MDKQCSGDPSLLPAKRVRWDDSVLPDRTNTSGTASSNKAPPAPPSCSANGAIRICSAIGPKTAGADEKEEVNEDVGCRPDFTHQLFEEERIEGFEDGAVSIRIFYTPTSLDFLVKIQTSENDASRTTAILSGLSKALPPENFTTDERKFYEELEGRRRDFKPPGARVYEYSRGGTTFSVYKATGEDPGACEYHARAQCLAPWFIETADAIDLTDDRWEVFYLFQEEPPQGVLGEKWRPAALAGYFTAFGFRNPVKGVSLRICQALVLPQFQRQGHGKELLSFLYGLARSRKSVFEITVEDPAPGFEKMRNLVDARTLRDLDVFPADVISPGAWKRPSKDVVQAAREAAKLTVSQVEIGFDILKACDLPEVKDNASEDSTCSMATTTASNTTTAADAAPGDGSDNATAVDDKRKRYRLMVKRRLLKRHGEELSTDSATRKRQLEELYRDVEPGLLSLGGKLRKEGTRRP</sequence>
<dbReference type="OrthoDB" id="10253098at2759"/>
<evidence type="ECO:0000256" key="3">
    <source>
        <dbReference type="ARBA" id="ARBA00022679"/>
    </source>
</evidence>
<dbReference type="STRING" id="2880.D7FQ45"/>
<reference evidence="8 9" key="1">
    <citation type="journal article" date="2010" name="Nature">
        <title>The Ectocarpus genome and the independent evolution of multicellularity in brown algae.</title>
        <authorList>
            <person name="Cock J.M."/>
            <person name="Sterck L."/>
            <person name="Rouze P."/>
            <person name="Scornet D."/>
            <person name="Allen A.E."/>
            <person name="Amoutzias G."/>
            <person name="Anthouard V."/>
            <person name="Artiguenave F."/>
            <person name="Aury J.M."/>
            <person name="Badger J.H."/>
            <person name="Beszteri B."/>
            <person name="Billiau K."/>
            <person name="Bonnet E."/>
            <person name="Bothwell J.H."/>
            <person name="Bowler C."/>
            <person name="Boyen C."/>
            <person name="Brownlee C."/>
            <person name="Carrano C.J."/>
            <person name="Charrier B."/>
            <person name="Cho G.Y."/>
            <person name="Coelho S.M."/>
            <person name="Collen J."/>
            <person name="Corre E."/>
            <person name="Da Silva C."/>
            <person name="Delage L."/>
            <person name="Delaroque N."/>
            <person name="Dittami S.M."/>
            <person name="Doulbeau S."/>
            <person name="Elias M."/>
            <person name="Farnham G."/>
            <person name="Gachon C.M."/>
            <person name="Gschloessl B."/>
            <person name="Heesch S."/>
            <person name="Jabbari K."/>
            <person name="Jubin C."/>
            <person name="Kawai H."/>
            <person name="Kimura K."/>
            <person name="Kloareg B."/>
            <person name="Kupper F.C."/>
            <person name="Lang D."/>
            <person name="Le Bail A."/>
            <person name="Leblanc C."/>
            <person name="Lerouge P."/>
            <person name="Lohr M."/>
            <person name="Lopez P.J."/>
            <person name="Martens C."/>
            <person name="Maumus F."/>
            <person name="Michel G."/>
            <person name="Miranda-Saavedra D."/>
            <person name="Morales J."/>
            <person name="Moreau H."/>
            <person name="Motomura T."/>
            <person name="Nagasato C."/>
            <person name="Napoli C.A."/>
            <person name="Nelson D.R."/>
            <person name="Nyvall-Collen P."/>
            <person name="Peters A.F."/>
            <person name="Pommier C."/>
            <person name="Potin P."/>
            <person name="Poulain J."/>
            <person name="Quesneville H."/>
            <person name="Read B."/>
            <person name="Rensing S.A."/>
            <person name="Ritter A."/>
            <person name="Rousvoal S."/>
            <person name="Samanta M."/>
            <person name="Samson G."/>
            <person name="Schroeder D.C."/>
            <person name="Segurens B."/>
            <person name="Strittmatter M."/>
            <person name="Tonon T."/>
            <person name="Tregear J.W."/>
            <person name="Valentin K."/>
            <person name="von Dassow P."/>
            <person name="Yamagishi T."/>
            <person name="Van de Peer Y."/>
            <person name="Wincker P."/>
        </authorList>
    </citation>
    <scope>NUCLEOTIDE SEQUENCE [LARGE SCALE GENOMIC DNA]</scope>
    <source>
        <strain evidence="9">Ec32 / CCAP1310/4</strain>
    </source>
</reference>
<feature type="domain" description="Histone acetyl transferase HAT1 N-terminal" evidence="7">
    <location>
        <begin position="45"/>
        <end position="205"/>
    </location>
</feature>
<dbReference type="OMA" id="ACEYHAR"/>
<evidence type="ECO:0000259" key="7">
    <source>
        <dbReference type="Pfam" id="PF10394"/>
    </source>
</evidence>
<keyword evidence="9" id="KW-1185">Reference proteome</keyword>
<keyword evidence="3" id="KW-0808">Transferase</keyword>
<dbReference type="PANTHER" id="PTHR12046">
    <property type="entry name" value="HISTONE ACETYLTRANSFERASE TYPE B CATALYTIC SUBUNIT"/>
    <property type="match status" value="1"/>
</dbReference>
<evidence type="ECO:0000256" key="5">
    <source>
        <dbReference type="ARBA" id="ARBA00048017"/>
    </source>
</evidence>
<dbReference type="AlphaFoldDB" id="D7FQ45"/>
<dbReference type="EMBL" id="FN648375">
    <property type="protein sequence ID" value="CBJ48377.1"/>
    <property type="molecule type" value="Genomic_DNA"/>
</dbReference>
<dbReference type="InterPro" id="IPR017380">
    <property type="entry name" value="Hist_AcTrfase_B-typ_cat-su"/>
</dbReference>
<dbReference type="EMBL" id="FN649727">
    <property type="protein sequence ID" value="CBJ48377.1"/>
    <property type="molecule type" value="Genomic_DNA"/>
</dbReference>
<dbReference type="CDD" id="cd04301">
    <property type="entry name" value="NAT_SF"/>
    <property type="match status" value="1"/>
</dbReference>
<dbReference type="GO" id="GO:0000781">
    <property type="term" value="C:chromosome, telomeric region"/>
    <property type="evidence" value="ECO:0007669"/>
    <property type="project" value="GOC"/>
</dbReference>
<keyword evidence="4" id="KW-0012">Acyltransferase</keyword>
<evidence type="ECO:0000256" key="2">
    <source>
        <dbReference type="ARBA" id="ARBA00013184"/>
    </source>
</evidence>
<comment type="similarity">
    <text evidence="1">Belongs to the HAT1 family.</text>
</comment>
<dbReference type="InterPro" id="IPR037113">
    <property type="entry name" value="Hat1_N_sf"/>
</dbReference>